<sequence length="750" mass="82415">MTGRTVRNLATALVLLLSRVAAASAQANEPGSESPRLQAVRLAAEEAIRLDGSLDEPAWGRADSISGFRQREPLEGAPATERTVVRVLYDEAYLYIGVRAYDSEPGRVVARQLERDAPLGLSRFGPAGADDAIELILDTFHDRRNAYYFATNPNGALVDGLITDESESPDLNWDAVWDVRARKTGFGWSAELAIPLRSIRFRSAPGEQVWGFNVQRTVVRKNEQTLWTAWSRDNEGLHRIGRAGELTGLEGLTSRVNAYIKPYGLGEAGQDYLERPDGDAKFDPKIGGDAKIALASGLTLDLTVNTDFAQVEADEEQINLTRFNLFFPEKREFFLENAGIFEFGAPQFFGPPDLLLFFSRRIGLQRLGFAGAEPVPMLGGARLTGRAGRQTLGVLNVVTGRDDELNAPLTNFAVARVKRDVGRSGYVGGIVTHRYQEGGATNLAAGADLSLWLSQPLVFQAFFAGTEDSGPGGDDIAWQAKLDYTGDWFGWLVQHQEIGPELSPEVGFVRRLNVGRTTGGFRLTPRPPIPGLRRINIFNSFQYVVSHETRGVLDRTWELSVTPQLDAGDELRLQTNYQFQRLVESFDLTPGDSVTPAVSVPPGDYEDWTFSASIQTAASRALSAELSGGFGGFWDGDRWSAGAAVKYNSPHVGVELGYSHNDVDVPGGAFTTDLVQTRIQLAASTRLFGNALIQYNSQTGAFSANLRIDWIHRPGSDLFIVFNERRNVEGGVWEPVSRAFVVKVTYLKWM</sequence>
<dbReference type="AlphaFoldDB" id="A0AAE5CBE0"/>
<accession>A0AAE5CBE0</accession>
<protein>
    <submittedName>
        <fullName evidence="3">Carbohydrate binding family 9 domain-containing protein</fullName>
    </submittedName>
</protein>
<dbReference type="Proteomes" id="UP000702544">
    <property type="component" value="Unassembled WGS sequence"/>
</dbReference>
<feature type="domain" description="DUF5916" evidence="2">
    <location>
        <begin position="272"/>
        <end position="366"/>
    </location>
</feature>
<reference evidence="3 4" key="1">
    <citation type="submission" date="2020-01" db="EMBL/GenBank/DDBJ databases">
        <title>Genomes assembled from Gulf of Kutch pelagic sediment metagenomes.</title>
        <authorList>
            <person name="Chandrashekar M."/>
            <person name="Mahajan M.S."/>
            <person name="Dave K.J."/>
            <person name="Vatsa P."/>
            <person name="Nathani N.M."/>
        </authorList>
    </citation>
    <scope>NUCLEOTIDE SEQUENCE [LARGE SCALE GENOMIC DNA]</scope>
    <source>
        <strain evidence="3">KS3-K002</strain>
    </source>
</reference>
<comment type="caution">
    <text evidence="3">The sequence shown here is derived from an EMBL/GenBank/DDBJ whole genome shotgun (WGS) entry which is preliminary data.</text>
</comment>
<keyword evidence="1" id="KW-0732">Signal</keyword>
<dbReference type="InterPro" id="IPR045670">
    <property type="entry name" value="DUF5916"/>
</dbReference>
<dbReference type="EMBL" id="JAACAK010000041">
    <property type="protein sequence ID" value="NIR74463.1"/>
    <property type="molecule type" value="Genomic_DNA"/>
</dbReference>
<name>A0AAE5CBE0_9BACT</name>
<evidence type="ECO:0000259" key="2">
    <source>
        <dbReference type="Pfam" id="PF19313"/>
    </source>
</evidence>
<evidence type="ECO:0000313" key="3">
    <source>
        <dbReference type="EMBL" id="NIR74463.1"/>
    </source>
</evidence>
<dbReference type="Pfam" id="PF19313">
    <property type="entry name" value="DUF5916"/>
    <property type="match status" value="1"/>
</dbReference>
<evidence type="ECO:0000313" key="4">
    <source>
        <dbReference type="Proteomes" id="UP000702544"/>
    </source>
</evidence>
<proteinExistence type="predicted"/>
<evidence type="ECO:0000256" key="1">
    <source>
        <dbReference type="SAM" id="SignalP"/>
    </source>
</evidence>
<gene>
    <name evidence="3" type="ORF">GWO12_05050</name>
</gene>
<feature type="signal peptide" evidence="1">
    <location>
        <begin position="1"/>
        <end position="27"/>
    </location>
</feature>
<feature type="chain" id="PRO_5042250439" evidence="1">
    <location>
        <begin position="28"/>
        <end position="750"/>
    </location>
</feature>
<dbReference type="Gene3D" id="2.60.40.1190">
    <property type="match status" value="1"/>
</dbReference>
<dbReference type="SUPFAM" id="SSF49344">
    <property type="entry name" value="CBD9-like"/>
    <property type="match status" value="1"/>
</dbReference>
<dbReference type="CDD" id="cd09618">
    <property type="entry name" value="CBM9_like_2"/>
    <property type="match status" value="1"/>
</dbReference>
<organism evidence="3 4">
    <name type="scientific">Candidatus Kutchimonas denitrificans</name>
    <dbReference type="NCBI Taxonomy" id="3056748"/>
    <lineage>
        <taxon>Bacteria</taxon>
        <taxon>Pseudomonadati</taxon>
        <taxon>Gemmatimonadota</taxon>
        <taxon>Gemmatimonadia</taxon>
        <taxon>Candidatus Palauibacterales</taxon>
        <taxon>Candidatus Palauibacteraceae</taxon>
        <taxon>Candidatus Kutchimonas</taxon>
    </lineage>
</organism>